<dbReference type="SUPFAM" id="SSF51735">
    <property type="entry name" value="NAD(P)-binding Rossmann-fold domains"/>
    <property type="match status" value="1"/>
</dbReference>
<evidence type="ECO:0000313" key="8">
    <source>
        <dbReference type="Proteomes" id="UP000077248"/>
    </source>
</evidence>
<reference evidence="6 8" key="1">
    <citation type="submission" date="2016-05" db="EMBL/GenBank/DDBJ databases">
        <title>Comparative analysis of secretome profiles of manganese(II)-oxidizing ascomycete fungi.</title>
        <authorList>
            <consortium name="DOE Joint Genome Institute"/>
            <person name="Zeiner C.A."/>
            <person name="Purvine S.O."/>
            <person name="Zink E.M."/>
            <person name="Wu S."/>
            <person name="Pasa-Tolic L."/>
            <person name="Chaput D.L."/>
            <person name="Haridas S."/>
            <person name="Grigoriev I.V."/>
            <person name="Santelli C.M."/>
            <person name="Hansel C.M."/>
        </authorList>
    </citation>
    <scope>NUCLEOTIDE SEQUENCE [LARGE SCALE GENOMIC DNA]</scope>
    <source>
        <strain evidence="6 8">SRC1lrK2f</strain>
    </source>
</reference>
<dbReference type="OMA" id="IDWKGPA"/>
<dbReference type="InterPro" id="IPR013154">
    <property type="entry name" value="ADH-like_N"/>
</dbReference>
<dbReference type="CDD" id="cd08249">
    <property type="entry name" value="enoyl_reductase_like"/>
    <property type="match status" value="1"/>
</dbReference>
<gene>
    <name evidence="7" type="ORF">AA0117_g5193</name>
    <name evidence="6" type="ORF">CC77DRAFT_1051489</name>
</gene>
<evidence type="ECO:0000256" key="3">
    <source>
        <dbReference type="ARBA" id="ARBA00023002"/>
    </source>
</evidence>
<evidence type="ECO:0000256" key="4">
    <source>
        <dbReference type="SAM" id="MobiDB-lite"/>
    </source>
</evidence>
<feature type="region of interest" description="Disordered" evidence="4">
    <location>
        <begin position="325"/>
        <end position="378"/>
    </location>
</feature>
<comment type="subunit">
    <text evidence="2">Monomer.</text>
</comment>
<dbReference type="Gene3D" id="3.90.180.10">
    <property type="entry name" value="Medium-chain alcohol dehydrogenases, catalytic domain"/>
    <property type="match status" value="1"/>
</dbReference>
<dbReference type="InterPro" id="IPR011032">
    <property type="entry name" value="GroES-like_sf"/>
</dbReference>
<reference evidence="9" key="2">
    <citation type="journal article" date="2019" name="bioRxiv">
        <title>Genomics, evolutionary history and diagnostics of the Alternaria alternata species group including apple and Asian pear pathotypes.</title>
        <authorList>
            <person name="Armitage A.D."/>
            <person name="Cockerton H.M."/>
            <person name="Sreenivasaprasad S."/>
            <person name="Woodhall J.W."/>
            <person name="Lane C.R."/>
            <person name="Harrison R.J."/>
            <person name="Clarkson J.P."/>
        </authorList>
    </citation>
    <scope>NUCLEOTIDE SEQUENCE [LARGE SCALE GENOMIC DNA]</scope>
    <source>
        <strain evidence="9">FERA 1177</strain>
    </source>
</reference>
<dbReference type="AlphaFoldDB" id="A0A177DIP7"/>
<dbReference type="GO" id="GO:0016651">
    <property type="term" value="F:oxidoreductase activity, acting on NAD(P)H"/>
    <property type="evidence" value="ECO:0007669"/>
    <property type="project" value="InterPro"/>
</dbReference>
<sequence>MKLRTKRACSTTGVLPTDTVLKRRKTLDEVRQREGNDNLPVVQSALKLHAIRQPYDVATDHPLPTIQQDSELLVKVQAVGLNPIDWKAPDYNFGIPTLPYISGREYAGTVVQIPSTSSPSRPIKIGDLVLIPSTDYRDLRKAAFQEYSVASSFNTIRLPPAISLNSGSILGVAFVSAALTLGICMGLDFSVIESGPDLLNIVRNLDSSSLPTDIQQECLHGITLKERVGAGDYLVIWGASSVCANITTQIARLAGIKIISVVDAAKHGSRLSSTKAIVPDLVVDSYDPQRAIQVIKANAGKGGARFGFDTMGKDTARHLLDALATPAPQSSPSSLAEVESTNGTKASERRDSKLPTPPSTPFDASSGGQKSHLVGLTGLPKGDAPKGVVLHSVPIKLYHEVPQVGEALSAWCERLLAKGLLVPPDVVDTVDGLEGINAGLDRMRRREVSGGRLVAVLK</sequence>
<dbReference type="PANTHER" id="PTHR43482:SF2">
    <property type="entry name" value="ZINC-BINDING DEHYDROGENASE FAMILY, PUTATIVE (AFU_ORTHOLOGUE AFUA_3G15030)-RELATED"/>
    <property type="match status" value="1"/>
</dbReference>
<comment type="similarity">
    <text evidence="1">Belongs to the zinc-containing alcohol dehydrogenase family.</text>
</comment>
<evidence type="ECO:0000313" key="6">
    <source>
        <dbReference type="EMBL" id="OAG19071.1"/>
    </source>
</evidence>
<dbReference type="InterPro" id="IPR052585">
    <property type="entry name" value="Lipid_raft_assoc_Zn_ADH"/>
</dbReference>
<evidence type="ECO:0000313" key="7">
    <source>
        <dbReference type="EMBL" id="RYN76952.1"/>
    </source>
</evidence>
<dbReference type="Proteomes" id="UP000077248">
    <property type="component" value="Unassembled WGS sequence"/>
</dbReference>
<evidence type="ECO:0000259" key="5">
    <source>
        <dbReference type="Pfam" id="PF08240"/>
    </source>
</evidence>
<dbReference type="KEGG" id="aalt:CC77DRAFT_1051489"/>
<dbReference type="InterPro" id="IPR047122">
    <property type="entry name" value="Trans-enoyl_RdTase-like"/>
</dbReference>
<proteinExistence type="inferred from homology"/>
<dbReference type="EMBL" id="KV441482">
    <property type="protein sequence ID" value="OAG19071.1"/>
    <property type="molecule type" value="Genomic_DNA"/>
</dbReference>
<keyword evidence="3" id="KW-0560">Oxidoreductase</keyword>
<name>A0A177DIP7_ALTAL</name>
<reference evidence="7" key="3">
    <citation type="journal article" date="2019" name="J. ISSAAS">
        <title>Genomics, evolutionary history and diagnostics of the Alternaria alternata species group including apple and Asian pear pathotypes.</title>
        <authorList>
            <person name="Armitage A.D."/>
            <person name="Cockerton H.M."/>
            <person name="Sreenivasaprasad S."/>
            <person name="Woodhall J."/>
            <person name="Lane C."/>
            <person name="Harrison R.J."/>
            <person name="Clarkson J.P."/>
        </authorList>
    </citation>
    <scope>NUCLEOTIDE SEQUENCE</scope>
    <source>
        <strain evidence="7">FERA 1177</strain>
    </source>
</reference>
<dbReference type="GeneID" id="29113266"/>
<organism evidence="6 8">
    <name type="scientific">Alternaria alternata</name>
    <name type="common">Alternaria rot fungus</name>
    <name type="synonym">Torula alternata</name>
    <dbReference type="NCBI Taxonomy" id="5599"/>
    <lineage>
        <taxon>Eukaryota</taxon>
        <taxon>Fungi</taxon>
        <taxon>Dikarya</taxon>
        <taxon>Ascomycota</taxon>
        <taxon>Pezizomycotina</taxon>
        <taxon>Dothideomycetes</taxon>
        <taxon>Pleosporomycetidae</taxon>
        <taxon>Pleosporales</taxon>
        <taxon>Pleosporineae</taxon>
        <taxon>Pleosporaceae</taxon>
        <taxon>Alternaria</taxon>
        <taxon>Alternaria sect. Alternaria</taxon>
        <taxon>Alternaria alternata complex</taxon>
    </lineage>
</organism>
<protein>
    <submittedName>
        <fullName evidence="6">GroES-like protein</fullName>
    </submittedName>
</protein>
<evidence type="ECO:0000256" key="2">
    <source>
        <dbReference type="ARBA" id="ARBA00011245"/>
    </source>
</evidence>
<feature type="domain" description="Alcohol dehydrogenase-like N-terminal" evidence="5">
    <location>
        <begin position="69"/>
        <end position="134"/>
    </location>
</feature>
<dbReference type="Gene3D" id="3.40.50.720">
    <property type="entry name" value="NAD(P)-binding Rossmann-like Domain"/>
    <property type="match status" value="1"/>
</dbReference>
<dbReference type="SUPFAM" id="SSF50129">
    <property type="entry name" value="GroES-like"/>
    <property type="match status" value="1"/>
</dbReference>
<dbReference type="InterPro" id="IPR036291">
    <property type="entry name" value="NAD(P)-bd_dom_sf"/>
</dbReference>
<dbReference type="Proteomes" id="UP000291422">
    <property type="component" value="Unassembled WGS sequence"/>
</dbReference>
<evidence type="ECO:0000313" key="9">
    <source>
        <dbReference type="Proteomes" id="UP000291422"/>
    </source>
</evidence>
<dbReference type="VEuPathDB" id="FungiDB:CC77DRAFT_1051489"/>
<evidence type="ECO:0000256" key="1">
    <source>
        <dbReference type="ARBA" id="ARBA00008072"/>
    </source>
</evidence>
<dbReference type="RefSeq" id="XP_018384492.1">
    <property type="nucleotide sequence ID" value="XM_018527672.1"/>
</dbReference>
<feature type="compositionally biased region" description="Polar residues" evidence="4">
    <location>
        <begin position="327"/>
        <end position="345"/>
    </location>
</feature>
<dbReference type="Pfam" id="PF08240">
    <property type="entry name" value="ADH_N"/>
    <property type="match status" value="1"/>
</dbReference>
<keyword evidence="8" id="KW-1185">Reference proteome</keyword>
<accession>A0A177DIP7</accession>
<dbReference type="EMBL" id="PDXD01000010">
    <property type="protein sequence ID" value="RYN76952.1"/>
    <property type="molecule type" value="Genomic_DNA"/>
</dbReference>
<dbReference type="PANTHER" id="PTHR43482">
    <property type="entry name" value="PROTEIN AST1-RELATED"/>
    <property type="match status" value="1"/>
</dbReference>